<name>A0A6M3L9Z5_9ZZZZ</name>
<reference evidence="1" key="1">
    <citation type="submission" date="2020-03" db="EMBL/GenBank/DDBJ databases">
        <title>The deep terrestrial virosphere.</title>
        <authorList>
            <person name="Holmfeldt K."/>
            <person name="Nilsson E."/>
            <person name="Simone D."/>
            <person name="Lopez-Fernandez M."/>
            <person name="Wu X."/>
            <person name="de Brujin I."/>
            <person name="Lundin D."/>
            <person name="Andersson A."/>
            <person name="Bertilsson S."/>
            <person name="Dopson M."/>
        </authorList>
    </citation>
    <scope>NUCLEOTIDE SEQUENCE</scope>
    <source>
        <strain evidence="1">MM415B03436</strain>
    </source>
</reference>
<proteinExistence type="predicted"/>
<protein>
    <submittedName>
        <fullName evidence="1">Uncharacterized protein</fullName>
    </submittedName>
</protein>
<organism evidence="1">
    <name type="scientific">viral metagenome</name>
    <dbReference type="NCBI Taxonomy" id="1070528"/>
    <lineage>
        <taxon>unclassified sequences</taxon>
        <taxon>metagenomes</taxon>
        <taxon>organismal metagenomes</taxon>
    </lineage>
</organism>
<sequence length="83" mass="9360">MKAKELALILMKHPEREVILQKDAEGNDHSPLSDYWLGAYLPDTSWYGTAGLEELTPELKNQGYSEEDVIKNGIKSIFLVPVN</sequence>
<dbReference type="EMBL" id="MT142969">
    <property type="protein sequence ID" value="QJA91199.1"/>
    <property type="molecule type" value="Genomic_DNA"/>
</dbReference>
<gene>
    <name evidence="1" type="ORF">MM415B03436_0006</name>
</gene>
<accession>A0A6M3L9Z5</accession>
<evidence type="ECO:0000313" key="1">
    <source>
        <dbReference type="EMBL" id="QJA91199.1"/>
    </source>
</evidence>
<dbReference type="AlphaFoldDB" id="A0A6M3L9Z5"/>